<dbReference type="Gene3D" id="3.30.70.2860">
    <property type="match status" value="1"/>
</dbReference>
<dbReference type="SMART" id="SM00852">
    <property type="entry name" value="MoCF_biosynth"/>
    <property type="match status" value="1"/>
</dbReference>
<proteinExistence type="inferred from homology"/>
<dbReference type="InterPro" id="IPR041424">
    <property type="entry name" value="CinA_KH"/>
</dbReference>
<organism evidence="3 4">
    <name type="scientific">Parafrankia colletiae</name>
    <dbReference type="NCBI Taxonomy" id="573497"/>
    <lineage>
        <taxon>Bacteria</taxon>
        <taxon>Bacillati</taxon>
        <taxon>Actinomycetota</taxon>
        <taxon>Actinomycetes</taxon>
        <taxon>Frankiales</taxon>
        <taxon>Frankiaceae</taxon>
        <taxon>Parafrankia</taxon>
    </lineage>
</organism>
<dbReference type="Proteomes" id="UP000179627">
    <property type="component" value="Unassembled WGS sequence"/>
</dbReference>
<dbReference type="AlphaFoldDB" id="A0A1S1RDD0"/>
<evidence type="ECO:0000313" key="3">
    <source>
        <dbReference type="EMBL" id="OHV44087.1"/>
    </source>
</evidence>
<dbReference type="NCBIfam" id="TIGR00200">
    <property type="entry name" value="cinA_nterm"/>
    <property type="match status" value="1"/>
</dbReference>
<protein>
    <recommendedName>
        <fullName evidence="1">CinA-like protein</fullName>
    </recommendedName>
</protein>
<keyword evidence="4" id="KW-1185">Reference proteome</keyword>
<dbReference type="PANTHER" id="PTHR13939">
    <property type="entry name" value="NICOTINAMIDE-NUCLEOTIDE AMIDOHYDROLASE PNCC"/>
    <property type="match status" value="1"/>
</dbReference>
<dbReference type="InterPro" id="IPR036425">
    <property type="entry name" value="MoaB/Mog-like_dom_sf"/>
</dbReference>
<dbReference type="Gene3D" id="3.40.980.10">
    <property type="entry name" value="MoaB/Mog-like domain"/>
    <property type="match status" value="1"/>
</dbReference>
<feature type="domain" description="MoaB/Mog" evidence="2">
    <location>
        <begin position="4"/>
        <end position="179"/>
    </location>
</feature>
<reference evidence="4" key="1">
    <citation type="submission" date="2016-07" db="EMBL/GenBank/DDBJ databases">
        <title>Sequence Frankia sp. strain CcI1.17.</title>
        <authorList>
            <person name="Ghodhbane-Gtari F."/>
            <person name="Swanson E."/>
            <person name="Gueddou A."/>
            <person name="Morris K."/>
            <person name="Hezbri K."/>
            <person name="Ktari A."/>
            <person name="Nouioui I."/>
            <person name="Abebe-Akele F."/>
            <person name="Simpson S."/>
            <person name="Thomas K."/>
            <person name="Gtari M."/>
            <person name="Tisa L.S."/>
            <person name="Hurst S."/>
        </authorList>
    </citation>
    <scope>NUCLEOTIDE SEQUENCE [LARGE SCALE GENOMIC DNA]</scope>
    <source>
        <strain evidence="4">Cc1.17</strain>
    </source>
</reference>
<dbReference type="InterPro" id="IPR001453">
    <property type="entry name" value="MoaB/Mog_dom"/>
</dbReference>
<dbReference type="InterPro" id="IPR050101">
    <property type="entry name" value="CinA"/>
</dbReference>
<comment type="caution">
    <text evidence="3">The sequence shown here is derived from an EMBL/GenBank/DDBJ whole genome shotgun (WGS) entry which is preliminary data.</text>
</comment>
<dbReference type="PIRSF" id="PIRSF006728">
    <property type="entry name" value="CinA"/>
    <property type="match status" value="1"/>
</dbReference>
<accession>A0A1S1RDD0</accession>
<dbReference type="Gene3D" id="3.90.950.20">
    <property type="entry name" value="CinA-like"/>
    <property type="match status" value="1"/>
</dbReference>
<dbReference type="HAMAP" id="MF_00226_B">
    <property type="entry name" value="CinA_B"/>
    <property type="match status" value="1"/>
</dbReference>
<evidence type="ECO:0000259" key="2">
    <source>
        <dbReference type="SMART" id="SM00852"/>
    </source>
</evidence>
<evidence type="ECO:0000313" key="4">
    <source>
        <dbReference type="Proteomes" id="UP000179627"/>
    </source>
</evidence>
<dbReference type="InterPro" id="IPR008135">
    <property type="entry name" value="Competence-induced_CinA"/>
</dbReference>
<dbReference type="InterPro" id="IPR008136">
    <property type="entry name" value="CinA_C"/>
</dbReference>
<dbReference type="Pfam" id="PF18146">
    <property type="entry name" value="CinA_KH"/>
    <property type="match status" value="1"/>
</dbReference>
<dbReference type="Pfam" id="PF00994">
    <property type="entry name" value="MoCF_biosynth"/>
    <property type="match status" value="1"/>
</dbReference>
<dbReference type="SUPFAM" id="SSF53218">
    <property type="entry name" value="Molybdenum cofactor biosynthesis proteins"/>
    <property type="match status" value="1"/>
</dbReference>
<dbReference type="RefSeq" id="WP_071082562.1">
    <property type="nucleotide sequence ID" value="NZ_MBLM01000025.1"/>
</dbReference>
<name>A0A1S1RDD0_9ACTN</name>
<sequence length="442" mass="45375">MRAELLAVGDELLYGDIVNGNAAWLGGQLADVGVQVATSSVVGDVISDIASAITLALGRADAVVLTGGLGPTQDDLTREGIAQAAGVGLRRDEAEETNLRRRFTEMGRNRAATGSRGVPEMNFRQADLPVGAQALPNGPGTAPGIRMEIGVGVVYAMPGVPYEMKDMFTRSVLPDILRRAGEPAVVVHRVLRTAGMWESAVAEALADEVTRLEPVGNPRIAFLASGGQTRVRITARAADRAAADELIAPVEAAARLALGPGLYGTDEDSLEKVVLELLGARGATLAVAESLTGGLLAGRLTDVPGASAVFRGGIVAYATDVKDSALGVDPKILATDGAVSDATAEAMAAGVRDRLGATYGLATTGVAGPDEQEGKPAGTLHVGLAGPDGSAARSLRLPGDRRRVREIAVVQALDVLRRVLAGLTALDGSRGRPAPGARTDSR</sequence>
<comment type="similarity">
    <text evidence="1">Belongs to the CinA family.</text>
</comment>
<dbReference type="CDD" id="cd00885">
    <property type="entry name" value="cinA"/>
    <property type="match status" value="1"/>
</dbReference>
<dbReference type="Pfam" id="PF02464">
    <property type="entry name" value="CinA"/>
    <property type="match status" value="1"/>
</dbReference>
<dbReference type="NCBIfam" id="NF001813">
    <property type="entry name" value="PRK00549.1"/>
    <property type="match status" value="1"/>
</dbReference>
<dbReference type="SUPFAM" id="SSF142433">
    <property type="entry name" value="CinA-like"/>
    <property type="match status" value="1"/>
</dbReference>
<dbReference type="NCBIfam" id="TIGR00199">
    <property type="entry name" value="PncC_domain"/>
    <property type="match status" value="1"/>
</dbReference>
<gene>
    <name evidence="3" type="ORF">CC117_10490</name>
</gene>
<dbReference type="EMBL" id="MBLM01000025">
    <property type="protein sequence ID" value="OHV44087.1"/>
    <property type="molecule type" value="Genomic_DNA"/>
</dbReference>
<dbReference type="InterPro" id="IPR036653">
    <property type="entry name" value="CinA-like_C"/>
</dbReference>
<dbReference type="PANTHER" id="PTHR13939:SF0">
    <property type="entry name" value="NMN AMIDOHYDROLASE-LIKE PROTEIN YFAY"/>
    <property type="match status" value="1"/>
</dbReference>
<evidence type="ECO:0000256" key="1">
    <source>
        <dbReference type="HAMAP-Rule" id="MF_00226"/>
    </source>
</evidence>
<dbReference type="OrthoDB" id="1253990at2"/>